<dbReference type="InParanoid" id="H3B260"/>
<gene>
    <name evidence="10" type="primary">CFAP91</name>
</gene>
<evidence type="ECO:0000256" key="7">
    <source>
        <dbReference type="SAM" id="Coils"/>
    </source>
</evidence>
<comment type="similarity">
    <text evidence="5">Belongs to the CFAP91 family.</text>
</comment>
<dbReference type="KEGG" id="lcm:102346467"/>
<comment type="subcellular location">
    <subcellularLocation>
        <location evidence="1">Cytoplasm</location>
        <location evidence="1">Cytoskeleton</location>
        <location evidence="1">Cilium axoneme</location>
    </subcellularLocation>
</comment>
<reference evidence="10" key="2">
    <citation type="submission" date="2025-08" db="UniProtKB">
        <authorList>
            <consortium name="Ensembl"/>
        </authorList>
    </citation>
    <scope>IDENTIFICATION</scope>
</reference>
<dbReference type="GO" id="GO:0005930">
    <property type="term" value="C:axoneme"/>
    <property type="evidence" value="ECO:0007669"/>
    <property type="project" value="UniProtKB-SubCell"/>
</dbReference>
<dbReference type="EMBL" id="AFYH01086122">
    <property type="status" value="NOT_ANNOTATED_CDS"/>
    <property type="molecule type" value="Genomic_DNA"/>
</dbReference>
<dbReference type="EMBL" id="AFYH01086128">
    <property type="status" value="NOT_ANNOTATED_CDS"/>
    <property type="molecule type" value="Genomic_DNA"/>
</dbReference>
<dbReference type="EMBL" id="AFYH01086125">
    <property type="status" value="NOT_ANNOTATED_CDS"/>
    <property type="molecule type" value="Genomic_DNA"/>
</dbReference>
<dbReference type="EMBL" id="AFYH01086124">
    <property type="status" value="NOT_ANNOTATED_CDS"/>
    <property type="molecule type" value="Genomic_DNA"/>
</dbReference>
<evidence type="ECO:0000313" key="10">
    <source>
        <dbReference type="Ensembl" id="ENSLACP00000015981.1"/>
    </source>
</evidence>
<dbReference type="InterPro" id="IPR032840">
    <property type="entry name" value="CFAP91_dom"/>
</dbReference>
<keyword evidence="4" id="KW-0966">Cell projection</keyword>
<dbReference type="InterPro" id="IPR026720">
    <property type="entry name" value="CFAP91"/>
</dbReference>
<proteinExistence type="inferred from homology"/>
<dbReference type="PANTHER" id="PTHR22455">
    <property type="entry name" value="CILIA- AND FLAGELLA-ASSOCIATED PROTEIN 91"/>
    <property type="match status" value="1"/>
</dbReference>
<dbReference type="EMBL" id="AFYH01086120">
    <property type="status" value="NOT_ANNOTATED_CDS"/>
    <property type="molecule type" value="Genomic_DNA"/>
</dbReference>
<dbReference type="OMA" id="VQTMYRD"/>
<dbReference type="Ensembl" id="ENSLACT00000016092.1">
    <property type="protein sequence ID" value="ENSLACP00000015981.1"/>
    <property type="gene ID" value="ENSLACG00000014072.1"/>
</dbReference>
<name>H3B260_LATCH</name>
<keyword evidence="11" id="KW-1185">Reference proteome</keyword>
<dbReference type="STRING" id="7897.ENSLACP00000015981"/>
<dbReference type="FunCoup" id="H3B260">
    <property type="interactions" value="131"/>
</dbReference>
<keyword evidence="7" id="KW-0175">Coiled coil</keyword>
<dbReference type="OrthoDB" id="567787at2759"/>
<keyword evidence="2" id="KW-0963">Cytoplasm</keyword>
<evidence type="ECO:0000313" key="11">
    <source>
        <dbReference type="Proteomes" id="UP000008672"/>
    </source>
</evidence>
<dbReference type="RefSeq" id="XP_005997671.1">
    <property type="nucleotide sequence ID" value="XM_005997609.2"/>
</dbReference>
<accession>H3B260</accession>
<evidence type="ECO:0000256" key="8">
    <source>
        <dbReference type="SAM" id="MobiDB-lite"/>
    </source>
</evidence>
<dbReference type="eggNOG" id="ENOG502QRFI">
    <property type="taxonomic scope" value="Eukaryota"/>
</dbReference>
<dbReference type="AlphaFoldDB" id="H3B260"/>
<feature type="domain" description="CFAP91" evidence="9">
    <location>
        <begin position="185"/>
        <end position="337"/>
    </location>
</feature>
<evidence type="ECO:0000256" key="6">
    <source>
        <dbReference type="ARBA" id="ARBA00029555"/>
    </source>
</evidence>
<dbReference type="HOGENOM" id="CLU_011633_0_0_1"/>
<evidence type="ECO:0000256" key="3">
    <source>
        <dbReference type="ARBA" id="ARBA00023212"/>
    </source>
</evidence>
<evidence type="ECO:0000256" key="4">
    <source>
        <dbReference type="ARBA" id="ARBA00023273"/>
    </source>
</evidence>
<evidence type="ECO:0000256" key="2">
    <source>
        <dbReference type="ARBA" id="ARBA00022490"/>
    </source>
</evidence>
<evidence type="ECO:0000256" key="5">
    <source>
        <dbReference type="ARBA" id="ARBA00029468"/>
    </source>
</evidence>
<organism evidence="10 11">
    <name type="scientific">Latimeria chalumnae</name>
    <name type="common">Coelacanth</name>
    <dbReference type="NCBI Taxonomy" id="7897"/>
    <lineage>
        <taxon>Eukaryota</taxon>
        <taxon>Metazoa</taxon>
        <taxon>Chordata</taxon>
        <taxon>Craniata</taxon>
        <taxon>Vertebrata</taxon>
        <taxon>Euteleostomi</taxon>
        <taxon>Coelacanthiformes</taxon>
        <taxon>Coelacanthidae</taxon>
        <taxon>Latimeria</taxon>
    </lineage>
</organism>
<dbReference type="EMBL" id="AFYH01086121">
    <property type="status" value="NOT_ANNOTATED_CDS"/>
    <property type="molecule type" value="Genomic_DNA"/>
</dbReference>
<dbReference type="EMBL" id="AFYH01086129">
    <property type="status" value="NOT_ANNOTATED_CDS"/>
    <property type="molecule type" value="Genomic_DNA"/>
</dbReference>
<dbReference type="Pfam" id="PF14738">
    <property type="entry name" value="CFAP91"/>
    <property type="match status" value="1"/>
</dbReference>
<reference evidence="10" key="3">
    <citation type="submission" date="2025-09" db="UniProtKB">
        <authorList>
            <consortium name="Ensembl"/>
        </authorList>
    </citation>
    <scope>IDENTIFICATION</scope>
</reference>
<keyword evidence="3" id="KW-0206">Cytoskeleton</keyword>
<sequence length="766" mass="89591">MSLTVTQTLSGSSGGGSGSRGVGYRATRVHDYLYDPLYTISSEKDLARLNFQAHASLDRVKKVPKFRSMFSILPHYPSHMLCLESKDPVPYFIDRRWRGWAEQHRDALLKLSAFDPTIKVPVKAYEEPDVLGKDRYRYFERPAIPFIQQIPPNVVLELSRGKPYTGHGKDTMDRPLTPAFRTVGIQTDYRDGEAQTEPYSPEYVTRPGSAPELLTLATLTWGRGLPAGLAEVEMIERARAKRAWEATLPPMNDKSQLDKRRRMMDEMERKEWALREWEIEQLQEVRLEVLEKLLKEREQRQQDLNVTRLNARWLKCQREREQKVKKIRKEHIKTIRKLTGQMKNVEGKLVRRDIIQDYSCHGSQVYAPISRLGLFPDNIPKRRTMKSNILMTYEGLVDLELSLPDFVTQPRIKAPKSKTTTRNGFLKLAAHLENELAEMHKALLEQKTKTKEPQKPLRFLQKIEKPIPRPPTPAVEPPPEGDEERELAVIFLQKLIRGRGIQNMMFEGKEKRLELIRELRTTHALQEEGLSKKRVDKQLTTSLQYQREQHQHKMSLVEDLLSRLEGYTLVDMFDFLSKELVRLQEERRIHAFSMLAERHRRMREAEESGRRQVEERRRREEDEIFKQVIKVHQDTVDSYLEEVILNSIDNTAEEQAREEIQKMAEEINNVAYEMEQYRTRLQSEEIVAELVYSFLIPEVRKSFVKERVKLAQKKHLQAAHHIIHEKAETLLADSARSLSPSQRATSRFLEDVLTVTERELDKVEDE</sequence>
<dbReference type="Bgee" id="ENSLACG00000014072">
    <property type="expression patterns" value="Expressed in chordate pharynx and 5 other cell types or tissues"/>
</dbReference>
<dbReference type="Proteomes" id="UP000008672">
    <property type="component" value="Unassembled WGS sequence"/>
</dbReference>
<evidence type="ECO:0000259" key="9">
    <source>
        <dbReference type="Pfam" id="PF14738"/>
    </source>
</evidence>
<dbReference type="GeneID" id="102346467"/>
<protein>
    <recommendedName>
        <fullName evidence="6">Cilia- and flagella-associated protein 91</fullName>
    </recommendedName>
</protein>
<feature type="coiled-coil region" evidence="7">
    <location>
        <begin position="653"/>
        <end position="680"/>
    </location>
</feature>
<feature type="coiled-coil region" evidence="7">
    <location>
        <begin position="260"/>
        <end position="310"/>
    </location>
</feature>
<dbReference type="RefSeq" id="XP_064413182.1">
    <property type="nucleotide sequence ID" value="XM_064557112.1"/>
</dbReference>
<reference evidence="11" key="1">
    <citation type="submission" date="2011-08" db="EMBL/GenBank/DDBJ databases">
        <title>The draft genome of Latimeria chalumnae.</title>
        <authorList>
            <person name="Di Palma F."/>
            <person name="Alfoldi J."/>
            <person name="Johnson J."/>
            <person name="Berlin A."/>
            <person name="Gnerre S."/>
            <person name="Jaffe D."/>
            <person name="MacCallum I."/>
            <person name="Young S."/>
            <person name="Walker B.J."/>
            <person name="Lander E."/>
            <person name="Lindblad-Toh K."/>
        </authorList>
    </citation>
    <scope>NUCLEOTIDE SEQUENCE [LARGE SCALE GENOMIC DNA]</scope>
    <source>
        <strain evidence="11">Wild caught</strain>
    </source>
</reference>
<dbReference type="CTD" id="89876"/>
<feature type="compositionally biased region" description="Gly residues" evidence="8">
    <location>
        <begin position="12"/>
        <end position="21"/>
    </location>
</feature>
<dbReference type="PANTHER" id="PTHR22455:SF10">
    <property type="entry name" value="CILIA- AND FLAGELLA-ASSOCIATED PROTEIN 91"/>
    <property type="match status" value="1"/>
</dbReference>
<dbReference type="EMBL" id="AFYH01086126">
    <property type="status" value="NOT_ANNOTATED_CDS"/>
    <property type="molecule type" value="Genomic_DNA"/>
</dbReference>
<feature type="region of interest" description="Disordered" evidence="8">
    <location>
        <begin position="1"/>
        <end position="21"/>
    </location>
</feature>
<evidence type="ECO:0000256" key="1">
    <source>
        <dbReference type="ARBA" id="ARBA00004430"/>
    </source>
</evidence>
<dbReference type="EMBL" id="AFYH01086123">
    <property type="status" value="NOT_ANNOTATED_CDS"/>
    <property type="molecule type" value="Genomic_DNA"/>
</dbReference>
<dbReference type="GeneTree" id="ENSGT00390000003024"/>
<dbReference type="EMBL" id="AFYH01086127">
    <property type="status" value="NOT_ANNOTATED_CDS"/>
    <property type="molecule type" value="Genomic_DNA"/>
</dbReference>